<evidence type="ECO:0000256" key="1">
    <source>
        <dbReference type="ARBA" id="ARBA00004496"/>
    </source>
</evidence>
<sequence length="301" mass="32562">MDLRRALALYLDEGLLGRTLSENTLRAYSADIAQFVAFAEEERISQTVECDLELARSWVWSQAEAGVAGATLRRKVSALKRFSAWLVSHGHTRGDIAARLRTPASSSSLPRVMGRTQMDEILSALIARADTEDPVALRDWAMVEVLYATAIRVSELVGLRLDNLSLAERTLRVVGKGNKERVVPFGIPAARALTRYLVAGRPALVPAGDSPNVFVATTGKPLGPRSVYQVVAAILSQYPGTGPVGPHTLRHTAATHLLDGGADLRSVQELLGHASLGTTQIYTHVSTERLSAAYRQAHPRA</sequence>
<dbReference type="GO" id="GO:0051301">
    <property type="term" value="P:cell division"/>
    <property type="evidence" value="ECO:0007669"/>
    <property type="project" value="UniProtKB-KW"/>
</dbReference>
<organism evidence="11">
    <name type="scientific">freshwater metagenome</name>
    <dbReference type="NCBI Taxonomy" id="449393"/>
    <lineage>
        <taxon>unclassified sequences</taxon>
        <taxon>metagenomes</taxon>
        <taxon>ecological metagenomes</taxon>
    </lineage>
</organism>
<dbReference type="InterPro" id="IPR044068">
    <property type="entry name" value="CB"/>
</dbReference>
<dbReference type="HAMAP" id="MF_01808">
    <property type="entry name" value="Recomb_XerC_XerD"/>
    <property type="match status" value="1"/>
</dbReference>
<dbReference type="AlphaFoldDB" id="A0A6J6DJZ1"/>
<evidence type="ECO:0000256" key="7">
    <source>
        <dbReference type="ARBA" id="ARBA00023172"/>
    </source>
</evidence>
<evidence type="ECO:0000259" key="10">
    <source>
        <dbReference type="PROSITE" id="PS51900"/>
    </source>
</evidence>
<dbReference type="PANTHER" id="PTHR30349">
    <property type="entry name" value="PHAGE INTEGRASE-RELATED"/>
    <property type="match status" value="1"/>
</dbReference>
<evidence type="ECO:0000256" key="3">
    <source>
        <dbReference type="ARBA" id="ARBA00022618"/>
    </source>
</evidence>
<keyword evidence="5" id="KW-0229">DNA integration</keyword>
<reference evidence="11" key="1">
    <citation type="submission" date="2020-05" db="EMBL/GenBank/DDBJ databases">
        <authorList>
            <person name="Chiriac C."/>
            <person name="Salcher M."/>
            <person name="Ghai R."/>
            <person name="Kavagutti S V."/>
        </authorList>
    </citation>
    <scope>NUCLEOTIDE SEQUENCE</scope>
</reference>
<name>A0A6J6DJZ1_9ZZZZ</name>
<dbReference type="PROSITE" id="PS51898">
    <property type="entry name" value="TYR_RECOMBINASE"/>
    <property type="match status" value="1"/>
</dbReference>
<keyword evidence="4" id="KW-0159">Chromosome partition</keyword>
<keyword evidence="7" id="KW-0233">DNA recombination</keyword>
<dbReference type="EMBL" id="CAEZTM010000007">
    <property type="protein sequence ID" value="CAB4563524.1"/>
    <property type="molecule type" value="Genomic_DNA"/>
</dbReference>
<feature type="domain" description="Core-binding (CB)" evidence="10">
    <location>
        <begin position="1"/>
        <end position="87"/>
    </location>
</feature>
<dbReference type="GO" id="GO:0015074">
    <property type="term" value="P:DNA integration"/>
    <property type="evidence" value="ECO:0007669"/>
    <property type="project" value="UniProtKB-KW"/>
</dbReference>
<dbReference type="EMBL" id="CAEZVY010000004">
    <property type="protein sequence ID" value="CAB4634124.1"/>
    <property type="molecule type" value="Genomic_DNA"/>
</dbReference>
<keyword evidence="8" id="KW-0131">Cell cycle</keyword>
<keyword evidence="6" id="KW-0238">DNA-binding</keyword>
<dbReference type="SUPFAM" id="SSF47823">
    <property type="entry name" value="lambda integrase-like, N-terminal domain"/>
    <property type="match status" value="1"/>
</dbReference>
<dbReference type="CDD" id="cd00798">
    <property type="entry name" value="INT_XerDC_C"/>
    <property type="match status" value="1"/>
</dbReference>
<feature type="domain" description="Tyr recombinase" evidence="9">
    <location>
        <begin position="108"/>
        <end position="295"/>
    </location>
</feature>
<evidence type="ECO:0000313" key="12">
    <source>
        <dbReference type="EMBL" id="CAB4634124.1"/>
    </source>
</evidence>
<keyword evidence="3" id="KW-0132">Cell division</keyword>
<dbReference type="InterPro" id="IPR004107">
    <property type="entry name" value="Integrase_SAM-like_N"/>
</dbReference>
<evidence type="ECO:0000256" key="4">
    <source>
        <dbReference type="ARBA" id="ARBA00022829"/>
    </source>
</evidence>
<evidence type="ECO:0000256" key="2">
    <source>
        <dbReference type="ARBA" id="ARBA00022490"/>
    </source>
</evidence>
<dbReference type="GO" id="GO:0007059">
    <property type="term" value="P:chromosome segregation"/>
    <property type="evidence" value="ECO:0007669"/>
    <property type="project" value="UniProtKB-KW"/>
</dbReference>
<accession>A0A6J6DJZ1</accession>
<protein>
    <submittedName>
        <fullName evidence="11">Unannotated protein</fullName>
    </submittedName>
</protein>
<proteinExistence type="inferred from homology"/>
<evidence type="ECO:0000256" key="6">
    <source>
        <dbReference type="ARBA" id="ARBA00023125"/>
    </source>
</evidence>
<dbReference type="Gene3D" id="1.10.150.130">
    <property type="match status" value="1"/>
</dbReference>
<dbReference type="InterPro" id="IPR011010">
    <property type="entry name" value="DNA_brk_join_enz"/>
</dbReference>
<dbReference type="GO" id="GO:0005737">
    <property type="term" value="C:cytoplasm"/>
    <property type="evidence" value="ECO:0007669"/>
    <property type="project" value="UniProtKB-SubCell"/>
</dbReference>
<evidence type="ECO:0000313" key="11">
    <source>
        <dbReference type="EMBL" id="CAB4563524.1"/>
    </source>
</evidence>
<evidence type="ECO:0000256" key="5">
    <source>
        <dbReference type="ARBA" id="ARBA00022908"/>
    </source>
</evidence>
<evidence type="ECO:0000259" key="9">
    <source>
        <dbReference type="PROSITE" id="PS51898"/>
    </source>
</evidence>
<dbReference type="PROSITE" id="PS51900">
    <property type="entry name" value="CB"/>
    <property type="match status" value="1"/>
</dbReference>
<comment type="subcellular location">
    <subcellularLocation>
        <location evidence="1">Cytoplasm</location>
    </subcellularLocation>
</comment>
<gene>
    <name evidence="11" type="ORF">UFOPK1684_00269</name>
    <name evidence="12" type="ORF">UFOPK2158_00067</name>
</gene>
<dbReference type="Pfam" id="PF02899">
    <property type="entry name" value="Phage_int_SAM_1"/>
    <property type="match status" value="1"/>
</dbReference>
<dbReference type="InterPro" id="IPR010998">
    <property type="entry name" value="Integrase_recombinase_N"/>
</dbReference>
<dbReference type="InterPro" id="IPR050090">
    <property type="entry name" value="Tyrosine_recombinase_XerCD"/>
</dbReference>
<dbReference type="GO" id="GO:0006310">
    <property type="term" value="P:DNA recombination"/>
    <property type="evidence" value="ECO:0007669"/>
    <property type="project" value="UniProtKB-KW"/>
</dbReference>
<dbReference type="PANTHER" id="PTHR30349:SF77">
    <property type="entry name" value="TYROSINE RECOMBINASE XERC"/>
    <property type="match status" value="1"/>
</dbReference>
<dbReference type="GO" id="GO:0003677">
    <property type="term" value="F:DNA binding"/>
    <property type="evidence" value="ECO:0007669"/>
    <property type="project" value="UniProtKB-KW"/>
</dbReference>
<evidence type="ECO:0000256" key="8">
    <source>
        <dbReference type="ARBA" id="ARBA00023306"/>
    </source>
</evidence>
<dbReference type="Pfam" id="PF00589">
    <property type="entry name" value="Phage_integrase"/>
    <property type="match status" value="1"/>
</dbReference>
<dbReference type="SUPFAM" id="SSF56349">
    <property type="entry name" value="DNA breaking-rejoining enzymes"/>
    <property type="match status" value="1"/>
</dbReference>
<dbReference type="InterPro" id="IPR023009">
    <property type="entry name" value="Tyrosine_recombinase_XerC/XerD"/>
</dbReference>
<keyword evidence="2" id="KW-0963">Cytoplasm</keyword>
<dbReference type="InterPro" id="IPR002104">
    <property type="entry name" value="Integrase_catalytic"/>
</dbReference>
<dbReference type="Gene3D" id="1.10.443.10">
    <property type="entry name" value="Intergrase catalytic core"/>
    <property type="match status" value="1"/>
</dbReference>
<dbReference type="InterPro" id="IPR013762">
    <property type="entry name" value="Integrase-like_cat_sf"/>
</dbReference>